<dbReference type="STRING" id="471855.Shel_17170"/>
<feature type="compositionally biased region" description="Polar residues" evidence="1">
    <location>
        <begin position="36"/>
        <end position="45"/>
    </location>
</feature>
<dbReference type="AlphaFoldDB" id="C7N751"/>
<sequence>MSGASALVASAALWGCTDRSGSAAGAESIDGENQEAPMTNAQPTPGTGGNIYVPFDKRTGESSVVFFTRDLTAAGLMKAYDAVASVLEGKVAVKLHTGEEHGPNIIPRPWVKNLMEQRLPNGTIVETNTYYEGDRDTTEKHRATIEANGWTFADVDIMDEFGTAELPVAGGKWFTEMTVGEHLLNYDSFLALTHFKGHTMGGFGGSNKNIGIGCADAHIGKKAIHTAEGSSDMWSIAEEELMERISESTKATADYFAGKIAYVNVMRNMSVSCDCEGRAAQPVVTPDVGILASLDILALDQACVDLVYALPEESHKALVERIETRHGLRQLSYMKELGMGNDRYTLIDLDNGGCEITQAEAVAHAKPTWEDDGQGAYE</sequence>
<organism evidence="3 4">
    <name type="scientific">Slackia heliotrinireducens (strain ATCC 29202 / DSM 20476 / NCTC 11029 / RHS 1)</name>
    <name type="common">Peptococcus heliotrinreducens</name>
    <dbReference type="NCBI Taxonomy" id="471855"/>
    <lineage>
        <taxon>Bacteria</taxon>
        <taxon>Bacillati</taxon>
        <taxon>Actinomycetota</taxon>
        <taxon>Coriobacteriia</taxon>
        <taxon>Eggerthellales</taxon>
        <taxon>Eggerthellaceae</taxon>
        <taxon>Slackia</taxon>
    </lineage>
</organism>
<proteinExistence type="predicted"/>
<name>C7N751_SLAHD</name>
<dbReference type="Pfam" id="PF04015">
    <property type="entry name" value="DUF362"/>
    <property type="match status" value="1"/>
</dbReference>
<keyword evidence="4" id="KW-1185">Reference proteome</keyword>
<evidence type="ECO:0000313" key="4">
    <source>
        <dbReference type="Proteomes" id="UP000002026"/>
    </source>
</evidence>
<dbReference type="KEGG" id="shi:Shel_17170"/>
<dbReference type="Proteomes" id="UP000002026">
    <property type="component" value="Chromosome"/>
</dbReference>
<protein>
    <submittedName>
        <fullName evidence="3">Uncharacterized Fe-S center protein</fullName>
    </submittedName>
</protein>
<dbReference type="EMBL" id="CP001684">
    <property type="protein sequence ID" value="ACV22736.1"/>
    <property type="molecule type" value="Genomic_DNA"/>
</dbReference>
<accession>C7N751</accession>
<evidence type="ECO:0000259" key="2">
    <source>
        <dbReference type="Pfam" id="PF04015"/>
    </source>
</evidence>
<dbReference type="HOGENOM" id="CLU_046240_1_0_11"/>
<gene>
    <name evidence="3" type="ordered locus">Shel_17170</name>
</gene>
<evidence type="ECO:0000313" key="3">
    <source>
        <dbReference type="EMBL" id="ACV22736.1"/>
    </source>
</evidence>
<feature type="domain" description="DUF362" evidence="2">
    <location>
        <begin position="91"/>
        <end position="305"/>
    </location>
</feature>
<evidence type="ECO:0000256" key="1">
    <source>
        <dbReference type="SAM" id="MobiDB-lite"/>
    </source>
</evidence>
<reference evidence="3 4" key="1">
    <citation type="journal article" date="2009" name="Stand. Genomic Sci.">
        <title>Complete genome sequence of Slackia heliotrinireducens type strain (RHS 1).</title>
        <authorList>
            <person name="Pukall R."/>
            <person name="Lapidus A."/>
            <person name="Nolan M."/>
            <person name="Copeland A."/>
            <person name="Glavina Del Rio T."/>
            <person name="Lucas S."/>
            <person name="Chen F."/>
            <person name="Tice H."/>
            <person name="Cheng J.F."/>
            <person name="Chertkov O."/>
            <person name="Bruce D."/>
            <person name="Goodwin L."/>
            <person name="Kuske C."/>
            <person name="Brettin T."/>
            <person name="Detter J.C."/>
            <person name="Han C."/>
            <person name="Pitluck S."/>
            <person name="Pati A."/>
            <person name="Mavrommatis K."/>
            <person name="Ivanova N."/>
            <person name="Ovchinnikova G."/>
            <person name="Chen A."/>
            <person name="Palaniappan K."/>
            <person name="Schneider S."/>
            <person name="Rohde M."/>
            <person name="Chain P."/>
            <person name="D'haeseleer P."/>
            <person name="Goker M."/>
            <person name="Bristow J."/>
            <person name="Eisen J.A."/>
            <person name="Markowitz V."/>
            <person name="Kyrpides N.C."/>
            <person name="Klenk H.P."/>
            <person name="Hugenholtz P."/>
        </authorList>
    </citation>
    <scope>NUCLEOTIDE SEQUENCE [LARGE SCALE GENOMIC DNA]</scope>
    <source>
        <strain evidence="4">ATCC 29202 / DSM 20476 / NCTC 11029 / RHS 1</strain>
    </source>
</reference>
<feature type="region of interest" description="Disordered" evidence="1">
    <location>
        <begin position="22"/>
        <end position="49"/>
    </location>
</feature>
<dbReference type="eggNOG" id="COG2768">
    <property type="taxonomic scope" value="Bacteria"/>
</dbReference>
<dbReference type="InterPro" id="IPR007160">
    <property type="entry name" value="DUF362"/>
</dbReference>